<keyword evidence="2" id="KW-0238">DNA-binding</keyword>
<sequence length="327" mass="37421">MAKTKLIPGFRFHPTDVELVEYFLKRKVIGKKFPLQVIAELEVYKYAPWDLPDKSIMSTVDLEWYFFCPRSKKNMTGGRTNRSTEAGYWKTTGRDKPIWHKNQSVGLMKVLVFHAGRPPRGDRTDWVMHEFRLHDDKDLGDKGIAQDSSYVLCRVFKKDGRGPRNNGRKYCELFDEENWDDEEDSTSIADHEPSLRVLPGIAHNNNNNNLSPCEFNWSPTPKSSLSSGTTYDPSVVNKDNVVSPIPREEDDVLCLLDSCSEEEIHNRLALSNEDHNIEAGVNSAEEKESERFPFDDIFRDLEELTNLAALDNEDYGLTQVGFPTNPS</sequence>
<dbReference type="GO" id="GO:0006355">
    <property type="term" value="P:regulation of DNA-templated transcription"/>
    <property type="evidence" value="ECO:0007669"/>
    <property type="project" value="InterPro"/>
</dbReference>
<dbReference type="PANTHER" id="PTHR31744">
    <property type="entry name" value="PROTEIN CUP-SHAPED COTYLEDON 2-RELATED"/>
    <property type="match status" value="1"/>
</dbReference>
<gene>
    <name evidence="6" type="ORF">QN277_006472</name>
</gene>
<feature type="domain" description="NAC" evidence="5">
    <location>
        <begin position="6"/>
        <end position="158"/>
    </location>
</feature>
<reference evidence="6" key="1">
    <citation type="submission" date="2023-10" db="EMBL/GenBank/DDBJ databases">
        <title>Chromosome-level genome of the transformable northern wattle, Acacia crassicarpa.</title>
        <authorList>
            <person name="Massaro I."/>
            <person name="Sinha N.R."/>
            <person name="Poethig S."/>
            <person name="Leichty A.R."/>
        </authorList>
    </citation>
    <scope>NUCLEOTIDE SEQUENCE</scope>
    <source>
        <strain evidence="6">Acra3RX</strain>
        <tissue evidence="6">Leaf</tissue>
    </source>
</reference>
<dbReference type="Pfam" id="PF02365">
    <property type="entry name" value="NAM"/>
    <property type="match status" value="1"/>
</dbReference>
<evidence type="ECO:0000256" key="3">
    <source>
        <dbReference type="ARBA" id="ARBA00023163"/>
    </source>
</evidence>
<keyword evidence="3" id="KW-0804">Transcription</keyword>
<comment type="caution">
    <text evidence="6">The sequence shown here is derived from an EMBL/GenBank/DDBJ whole genome shotgun (WGS) entry which is preliminary data.</text>
</comment>
<dbReference type="SUPFAM" id="SSF101941">
    <property type="entry name" value="NAC domain"/>
    <property type="match status" value="1"/>
</dbReference>
<evidence type="ECO:0000256" key="4">
    <source>
        <dbReference type="ARBA" id="ARBA00023242"/>
    </source>
</evidence>
<dbReference type="EMBL" id="JAWXYG010000012">
    <property type="protein sequence ID" value="KAK4256792.1"/>
    <property type="molecule type" value="Genomic_DNA"/>
</dbReference>
<keyword evidence="7" id="KW-1185">Reference proteome</keyword>
<name>A0AAE1M7U9_9FABA</name>
<evidence type="ECO:0000313" key="6">
    <source>
        <dbReference type="EMBL" id="KAK4256792.1"/>
    </source>
</evidence>
<evidence type="ECO:0000256" key="1">
    <source>
        <dbReference type="ARBA" id="ARBA00023015"/>
    </source>
</evidence>
<organism evidence="6 7">
    <name type="scientific">Acacia crassicarpa</name>
    <name type="common">northern wattle</name>
    <dbReference type="NCBI Taxonomy" id="499986"/>
    <lineage>
        <taxon>Eukaryota</taxon>
        <taxon>Viridiplantae</taxon>
        <taxon>Streptophyta</taxon>
        <taxon>Embryophyta</taxon>
        <taxon>Tracheophyta</taxon>
        <taxon>Spermatophyta</taxon>
        <taxon>Magnoliopsida</taxon>
        <taxon>eudicotyledons</taxon>
        <taxon>Gunneridae</taxon>
        <taxon>Pentapetalae</taxon>
        <taxon>rosids</taxon>
        <taxon>fabids</taxon>
        <taxon>Fabales</taxon>
        <taxon>Fabaceae</taxon>
        <taxon>Caesalpinioideae</taxon>
        <taxon>mimosoid clade</taxon>
        <taxon>Acacieae</taxon>
        <taxon>Acacia</taxon>
    </lineage>
</organism>
<dbReference type="InterPro" id="IPR003441">
    <property type="entry name" value="NAC-dom"/>
</dbReference>
<dbReference type="AlphaFoldDB" id="A0AAE1M7U9"/>
<dbReference type="PANTHER" id="PTHR31744:SF210">
    <property type="entry name" value="NAC DOMAIN-CONTAINING PROTEIN 86-LIKE"/>
    <property type="match status" value="1"/>
</dbReference>
<proteinExistence type="predicted"/>
<dbReference type="Proteomes" id="UP001293593">
    <property type="component" value="Unassembled WGS sequence"/>
</dbReference>
<evidence type="ECO:0000313" key="7">
    <source>
        <dbReference type="Proteomes" id="UP001293593"/>
    </source>
</evidence>
<dbReference type="PROSITE" id="PS51005">
    <property type="entry name" value="NAC"/>
    <property type="match status" value="1"/>
</dbReference>
<dbReference type="GO" id="GO:0003677">
    <property type="term" value="F:DNA binding"/>
    <property type="evidence" value="ECO:0007669"/>
    <property type="project" value="UniProtKB-KW"/>
</dbReference>
<keyword evidence="1" id="KW-0805">Transcription regulation</keyword>
<keyword evidence="4" id="KW-0539">Nucleus</keyword>
<accession>A0AAE1M7U9</accession>
<dbReference type="InterPro" id="IPR036093">
    <property type="entry name" value="NAC_dom_sf"/>
</dbReference>
<evidence type="ECO:0000259" key="5">
    <source>
        <dbReference type="PROSITE" id="PS51005"/>
    </source>
</evidence>
<dbReference type="Gene3D" id="2.170.150.80">
    <property type="entry name" value="NAC domain"/>
    <property type="match status" value="1"/>
</dbReference>
<evidence type="ECO:0000256" key="2">
    <source>
        <dbReference type="ARBA" id="ARBA00023125"/>
    </source>
</evidence>
<protein>
    <recommendedName>
        <fullName evidence="5">NAC domain-containing protein</fullName>
    </recommendedName>
</protein>